<evidence type="ECO:0000313" key="3">
    <source>
        <dbReference type="Proteomes" id="UP000764045"/>
    </source>
</evidence>
<protein>
    <submittedName>
        <fullName evidence="2">DUF4112 domain-containing protein</fullName>
    </submittedName>
</protein>
<keyword evidence="3" id="KW-1185">Reference proteome</keyword>
<name>A0A938WQH4_9BACT</name>
<feature type="transmembrane region" description="Helical" evidence="1">
    <location>
        <begin position="44"/>
        <end position="63"/>
    </location>
</feature>
<dbReference type="InterPro" id="IPR025187">
    <property type="entry name" value="DUF4112"/>
</dbReference>
<evidence type="ECO:0000256" key="1">
    <source>
        <dbReference type="SAM" id="Phobius"/>
    </source>
</evidence>
<proteinExistence type="predicted"/>
<dbReference type="Proteomes" id="UP000764045">
    <property type="component" value="Unassembled WGS sequence"/>
</dbReference>
<organism evidence="2 3">
    <name type="scientific">Marseilla massiliensis</name>
    <dbReference type="NCBI Taxonomy" id="1841864"/>
    <lineage>
        <taxon>Bacteria</taxon>
        <taxon>Pseudomonadati</taxon>
        <taxon>Bacteroidota</taxon>
        <taxon>Bacteroidia</taxon>
        <taxon>Bacteroidales</taxon>
        <taxon>Prevotellaceae</taxon>
        <taxon>Marseilla</taxon>
    </lineage>
</organism>
<feature type="transmembrane region" description="Helical" evidence="1">
    <location>
        <begin position="12"/>
        <end position="32"/>
    </location>
</feature>
<reference evidence="2 3" key="1">
    <citation type="journal article" date="2021" name="Sci. Rep.">
        <title>The distribution of antibiotic resistance genes in chicken gut microbiota commensals.</title>
        <authorList>
            <person name="Juricova H."/>
            <person name="Matiasovicova J."/>
            <person name="Kubasova T."/>
            <person name="Cejkova D."/>
            <person name="Rychlik I."/>
        </authorList>
    </citation>
    <scope>NUCLEOTIDE SEQUENCE [LARGE SCALE GENOMIC DNA]</scope>
    <source>
        <strain evidence="2 3">An819</strain>
    </source>
</reference>
<dbReference type="EMBL" id="JACJJL010000018">
    <property type="protein sequence ID" value="MBM6662253.1"/>
    <property type="molecule type" value="Genomic_DNA"/>
</dbReference>
<dbReference type="Pfam" id="PF13430">
    <property type="entry name" value="DUF4112"/>
    <property type="match status" value="1"/>
</dbReference>
<keyword evidence="1" id="KW-0472">Membrane</keyword>
<dbReference type="RefSeq" id="WP_205110528.1">
    <property type="nucleotide sequence ID" value="NZ_JACJJL010000018.1"/>
</dbReference>
<feature type="transmembrane region" description="Helical" evidence="1">
    <location>
        <begin position="99"/>
        <end position="128"/>
    </location>
</feature>
<keyword evidence="1" id="KW-1133">Transmembrane helix</keyword>
<gene>
    <name evidence="2" type="ORF">H6B30_10925</name>
</gene>
<sequence length="135" mass="15235">MDRYYLDAVIGLLLEGVGDFITQLLTLPYLYISIFKIKSLPLTLAIIYNSLCDLAIGMIPLGIGDMMDIFKRSYMQNFKLIDGFIHGDRATISAVNKKAAITVVLIVLMVVVIYILVKLTIVLMRYVLSMLVWLL</sequence>
<keyword evidence="1" id="KW-0812">Transmembrane</keyword>
<accession>A0A938WQH4</accession>
<dbReference type="AlphaFoldDB" id="A0A938WQH4"/>
<comment type="caution">
    <text evidence="2">The sequence shown here is derived from an EMBL/GenBank/DDBJ whole genome shotgun (WGS) entry which is preliminary data.</text>
</comment>
<evidence type="ECO:0000313" key="2">
    <source>
        <dbReference type="EMBL" id="MBM6662253.1"/>
    </source>
</evidence>